<protein>
    <submittedName>
        <fullName evidence="10">ComEC family competence protein</fullName>
    </submittedName>
</protein>
<evidence type="ECO:0000313" key="10">
    <source>
        <dbReference type="EMBL" id="RYB02164.1"/>
    </source>
</evidence>
<dbReference type="GO" id="GO:0005886">
    <property type="term" value="C:plasma membrane"/>
    <property type="evidence" value="ECO:0007669"/>
    <property type="project" value="UniProtKB-SubCell"/>
</dbReference>
<keyword evidence="3 7" id="KW-0812">Transmembrane</keyword>
<dbReference type="EMBL" id="QYBC01000022">
    <property type="protein sequence ID" value="RYB02164.1"/>
    <property type="molecule type" value="Genomic_DNA"/>
</dbReference>
<evidence type="ECO:0000259" key="8">
    <source>
        <dbReference type="Pfam" id="PF03772"/>
    </source>
</evidence>
<keyword evidence="5 7" id="KW-0472">Membrane</keyword>
<gene>
    <name evidence="10" type="ORF">D3272_22030</name>
</gene>
<dbReference type="InterPro" id="IPR004477">
    <property type="entry name" value="ComEC_N"/>
</dbReference>
<feature type="region of interest" description="Disordered" evidence="6">
    <location>
        <begin position="720"/>
        <end position="766"/>
    </location>
</feature>
<feature type="domain" description="ComEC/Rec2-related protein" evidence="8">
    <location>
        <begin position="273"/>
        <end position="567"/>
    </location>
</feature>
<reference evidence="10 11" key="2">
    <citation type="submission" date="2019-02" db="EMBL/GenBank/DDBJ databases">
        <title>'Lichenibacterium ramalinii' gen. nov. sp. nov., 'Lichenibacterium minor' gen. nov. sp. nov.</title>
        <authorList>
            <person name="Pankratov T."/>
        </authorList>
    </citation>
    <scope>NUCLEOTIDE SEQUENCE [LARGE SCALE GENOMIC DNA]</scope>
    <source>
        <strain evidence="10 11">RmlP001</strain>
    </source>
</reference>
<sequence length="766" mass="79471">MPDASGQGGFAGVLVDVLAGVLAGPHRPSAVAARFRGWSLSRAFAQERDERRFFLWLPVAAGAGVLLYLSADVEPSPWLPSLLAAAALAAAVLLRGRPVPCGAALGVLALAAGFLSGEVRSRSVATPMLDRIRIVTLTGTVEEVDLRATGARILVAVETAEGLAPEQRPRRVRLTTRRPGSVAAGDGVRLKARLLPPARAALPGGYDFARDAFFSGIGAVGSILGPIVTLPEPAPGDAAARLHRAVDRARNALALRVYAVVGGDDTGAIAAAMVTGKRDLLSAGGREVIREAGIFHIITIAGVQMTLVAGLLFGLARRLLALSPALALRRPIKAWAAGVAIVGAVAYDIGTGSRVGTQRALFMTVIVLAAVLAGRRAMTMRNLAFAALLVIAIEPEQIAGASFQLSFAAVAALIAVQEARWRAAPPDLFAEPPPRAAPRPPWRGRAARAGQGVVHLLTATLFATLATASFMAAEFHELSPYVFIGNPLTLAMIEVFAVPGALLGTILYPLGLDAPVWHWVGWGIRIVLAVARILGAAPLSTVPLRDFAPWALPCLALALLSVVIWRSLLLRLTAVPLLALGLAGAASGARDDILVAATGDALALREPDGRLGTLGRPGAFTAEQWLRADGDARDLGGSGHGEVALPGRRCDKLGCVAPLPGGGFVSLVADAAAFAEDCRRARIVVTTLVAPRPCAAPVVIDRLALAASGAVALRRDGEGWRRRDARGIGEDRPWSPAPAPERRRAGRDAGAETAADAAAPDGGREP</sequence>
<keyword evidence="11" id="KW-1185">Reference proteome</keyword>
<feature type="compositionally biased region" description="Low complexity" evidence="6">
    <location>
        <begin position="751"/>
        <end position="766"/>
    </location>
</feature>
<keyword evidence="4 7" id="KW-1133">Transmembrane helix</keyword>
<dbReference type="Proteomes" id="UP000289411">
    <property type="component" value="Unassembled WGS sequence"/>
</dbReference>
<reference evidence="10 11" key="1">
    <citation type="submission" date="2018-09" db="EMBL/GenBank/DDBJ databases">
        <authorList>
            <person name="Grouzdev D.S."/>
            <person name="Krutkina M.S."/>
        </authorList>
    </citation>
    <scope>NUCLEOTIDE SEQUENCE [LARGE SCALE GENOMIC DNA]</scope>
    <source>
        <strain evidence="10 11">RmlP001</strain>
    </source>
</reference>
<dbReference type="RefSeq" id="WP_129221375.1">
    <property type="nucleotide sequence ID" value="NZ_QYBC01000022.1"/>
</dbReference>
<dbReference type="Pfam" id="PF03772">
    <property type="entry name" value="Competence"/>
    <property type="match status" value="1"/>
</dbReference>
<evidence type="ECO:0000256" key="6">
    <source>
        <dbReference type="SAM" id="MobiDB-lite"/>
    </source>
</evidence>
<feature type="transmembrane region" description="Helical" evidence="7">
    <location>
        <begin position="522"/>
        <end position="541"/>
    </location>
</feature>
<evidence type="ECO:0000259" key="9">
    <source>
        <dbReference type="Pfam" id="PF13567"/>
    </source>
</evidence>
<dbReference type="AlphaFoldDB" id="A0A4Q2R6Z6"/>
<dbReference type="InterPro" id="IPR052159">
    <property type="entry name" value="Competence_DNA_uptake"/>
</dbReference>
<feature type="transmembrane region" description="Helical" evidence="7">
    <location>
        <begin position="361"/>
        <end position="378"/>
    </location>
</feature>
<evidence type="ECO:0000256" key="3">
    <source>
        <dbReference type="ARBA" id="ARBA00022692"/>
    </source>
</evidence>
<dbReference type="NCBIfam" id="TIGR00360">
    <property type="entry name" value="ComEC_N-term"/>
    <property type="match status" value="1"/>
</dbReference>
<accession>A0A4Q2R6Z6</accession>
<evidence type="ECO:0000256" key="1">
    <source>
        <dbReference type="ARBA" id="ARBA00004651"/>
    </source>
</evidence>
<evidence type="ECO:0000256" key="5">
    <source>
        <dbReference type="ARBA" id="ARBA00023136"/>
    </source>
</evidence>
<feature type="compositionally biased region" description="Basic and acidic residues" evidence="6">
    <location>
        <begin position="740"/>
        <end position="750"/>
    </location>
</feature>
<dbReference type="PANTHER" id="PTHR30619:SF1">
    <property type="entry name" value="RECOMBINATION PROTEIN 2"/>
    <property type="match status" value="1"/>
</dbReference>
<evidence type="ECO:0000256" key="4">
    <source>
        <dbReference type="ARBA" id="ARBA00022989"/>
    </source>
</evidence>
<feature type="transmembrane region" description="Helical" evidence="7">
    <location>
        <begin position="332"/>
        <end position="349"/>
    </location>
</feature>
<evidence type="ECO:0000256" key="2">
    <source>
        <dbReference type="ARBA" id="ARBA00022475"/>
    </source>
</evidence>
<dbReference type="InterPro" id="IPR025405">
    <property type="entry name" value="DUF4131"/>
</dbReference>
<dbReference type="Pfam" id="PF13567">
    <property type="entry name" value="DUF4131"/>
    <property type="match status" value="1"/>
</dbReference>
<feature type="transmembrane region" description="Helical" evidence="7">
    <location>
        <begin position="488"/>
        <end position="510"/>
    </location>
</feature>
<comment type="caution">
    <text evidence="10">The sequence shown here is derived from an EMBL/GenBank/DDBJ whole genome shotgun (WGS) entry which is preliminary data.</text>
</comment>
<evidence type="ECO:0000256" key="7">
    <source>
        <dbReference type="SAM" id="Phobius"/>
    </source>
</evidence>
<feature type="transmembrane region" description="Helical" evidence="7">
    <location>
        <begin position="547"/>
        <end position="565"/>
    </location>
</feature>
<feature type="transmembrane region" description="Helical" evidence="7">
    <location>
        <begin position="294"/>
        <end position="320"/>
    </location>
</feature>
<organism evidence="10 11">
    <name type="scientific">Lichenibacterium ramalinae</name>
    <dbReference type="NCBI Taxonomy" id="2316527"/>
    <lineage>
        <taxon>Bacteria</taxon>
        <taxon>Pseudomonadati</taxon>
        <taxon>Pseudomonadota</taxon>
        <taxon>Alphaproteobacteria</taxon>
        <taxon>Hyphomicrobiales</taxon>
        <taxon>Lichenihabitantaceae</taxon>
        <taxon>Lichenibacterium</taxon>
    </lineage>
</organism>
<feature type="compositionally biased region" description="Basic and acidic residues" evidence="6">
    <location>
        <begin position="720"/>
        <end position="733"/>
    </location>
</feature>
<feature type="domain" description="DUF4131" evidence="9">
    <location>
        <begin position="75"/>
        <end position="227"/>
    </location>
</feature>
<dbReference type="PANTHER" id="PTHR30619">
    <property type="entry name" value="DNA INTERNALIZATION/COMPETENCE PROTEIN COMEC/REC2"/>
    <property type="match status" value="1"/>
</dbReference>
<evidence type="ECO:0000313" key="11">
    <source>
        <dbReference type="Proteomes" id="UP000289411"/>
    </source>
</evidence>
<name>A0A4Q2R6Z6_9HYPH</name>
<dbReference type="OrthoDB" id="9790149at2"/>
<comment type="subcellular location">
    <subcellularLocation>
        <location evidence="1">Cell membrane</location>
        <topology evidence="1">Multi-pass membrane protein</topology>
    </subcellularLocation>
</comment>
<proteinExistence type="predicted"/>
<feature type="transmembrane region" description="Helical" evidence="7">
    <location>
        <begin position="453"/>
        <end position="473"/>
    </location>
</feature>
<keyword evidence="2" id="KW-1003">Cell membrane</keyword>